<feature type="transmembrane region" description="Helical" evidence="6">
    <location>
        <begin position="212"/>
        <end position="232"/>
    </location>
</feature>
<name>A0A699ZB99_HAELA</name>
<dbReference type="GO" id="GO:0015171">
    <property type="term" value="F:amino acid transmembrane transporter activity"/>
    <property type="evidence" value="ECO:0007669"/>
    <property type="project" value="TreeGrafter"/>
</dbReference>
<dbReference type="Pfam" id="PF13520">
    <property type="entry name" value="AA_permease_2"/>
    <property type="match status" value="2"/>
</dbReference>
<comment type="caution">
    <text evidence="7">The sequence shown here is derived from an EMBL/GenBank/DDBJ whole genome shotgun (WGS) entry which is preliminary data.</text>
</comment>
<dbReference type="EMBL" id="BLLF01001009">
    <property type="protein sequence ID" value="GFH16519.1"/>
    <property type="molecule type" value="Genomic_DNA"/>
</dbReference>
<dbReference type="Proteomes" id="UP000485058">
    <property type="component" value="Unassembled WGS sequence"/>
</dbReference>
<proteinExistence type="inferred from homology"/>
<keyword evidence="5 6" id="KW-0472">Membrane</keyword>
<feature type="transmembrane region" description="Helical" evidence="6">
    <location>
        <begin position="297"/>
        <end position="319"/>
    </location>
</feature>
<keyword evidence="4 6" id="KW-1133">Transmembrane helix</keyword>
<evidence type="ECO:0000313" key="7">
    <source>
        <dbReference type="EMBL" id="GFH16519.1"/>
    </source>
</evidence>
<dbReference type="Gene3D" id="1.20.1740.10">
    <property type="entry name" value="Amino acid/polyamine transporter I"/>
    <property type="match status" value="1"/>
</dbReference>
<sequence length="438" mass="47187">MSQCHTLLNAGGRRRAEGPLNLLAVSTAWKMTVVNPSTLSAPGESRGETIARSTAGFGSFAEYGGVFWSQQGRNLCAVVVHRRHEPPRTARFRFGAAERAFTWPKLVLKRVFLTKTPAQMKEDVQETSGVELKKTLGVFELITMGVGFMCGAGIFVSPGFIAATLTGPALFLAYLSAAVSAYLSCFCYAEFSVSIPLAGAAYNYIYSTLGELIAWITAAVGRGFSPYLARLFNQKSTFFYRSYKSYALDAIQCWGVAESAAVNSVVVLVFIIIAGLTKADRANFTPFIKPGGTWKNIFNGAAVSFFSFIGFDALATTAEEQRDPARDMPRGILGAVSIITVLYTMVCVTLSLMVPNSAIDANAAFASAFDTVGMQWAKYVVCIGAVLGIFTTVFMALLGAARILTGCSRERMLPPIFAWVSKSRQTPYVATITIGLIG</sequence>
<evidence type="ECO:0000313" key="8">
    <source>
        <dbReference type="Proteomes" id="UP000485058"/>
    </source>
</evidence>
<keyword evidence="3 6" id="KW-0812">Transmembrane</keyword>
<evidence type="ECO:0000256" key="4">
    <source>
        <dbReference type="ARBA" id="ARBA00022989"/>
    </source>
</evidence>
<evidence type="ECO:0000256" key="6">
    <source>
        <dbReference type="SAM" id="Phobius"/>
    </source>
</evidence>
<evidence type="ECO:0000256" key="2">
    <source>
        <dbReference type="ARBA" id="ARBA00008572"/>
    </source>
</evidence>
<evidence type="ECO:0000256" key="1">
    <source>
        <dbReference type="ARBA" id="ARBA00004141"/>
    </source>
</evidence>
<feature type="transmembrane region" description="Helical" evidence="6">
    <location>
        <begin position="253"/>
        <end position="277"/>
    </location>
</feature>
<keyword evidence="8" id="KW-1185">Reference proteome</keyword>
<feature type="transmembrane region" description="Helical" evidence="6">
    <location>
        <begin position="376"/>
        <end position="404"/>
    </location>
</feature>
<organism evidence="7 8">
    <name type="scientific">Haematococcus lacustris</name>
    <name type="common">Green alga</name>
    <name type="synonym">Haematococcus pluvialis</name>
    <dbReference type="NCBI Taxonomy" id="44745"/>
    <lineage>
        <taxon>Eukaryota</taxon>
        <taxon>Viridiplantae</taxon>
        <taxon>Chlorophyta</taxon>
        <taxon>core chlorophytes</taxon>
        <taxon>Chlorophyceae</taxon>
        <taxon>CS clade</taxon>
        <taxon>Chlamydomonadales</taxon>
        <taxon>Haematococcaceae</taxon>
        <taxon>Haematococcus</taxon>
    </lineage>
</organism>
<dbReference type="AlphaFoldDB" id="A0A699ZB99"/>
<reference evidence="7 8" key="1">
    <citation type="submission" date="2020-02" db="EMBL/GenBank/DDBJ databases">
        <title>Draft genome sequence of Haematococcus lacustris strain NIES-144.</title>
        <authorList>
            <person name="Morimoto D."/>
            <person name="Nakagawa S."/>
            <person name="Yoshida T."/>
            <person name="Sawayama S."/>
        </authorList>
    </citation>
    <scope>NUCLEOTIDE SEQUENCE [LARGE SCALE GENOMIC DNA]</scope>
    <source>
        <strain evidence="7 8">NIES-144</strain>
    </source>
</reference>
<feature type="transmembrane region" description="Helical" evidence="6">
    <location>
        <begin position="136"/>
        <end position="154"/>
    </location>
</feature>
<gene>
    <name evidence="7" type="ORF">HaLaN_12949</name>
</gene>
<dbReference type="InterPro" id="IPR002293">
    <property type="entry name" value="AA/rel_permease1"/>
</dbReference>
<dbReference type="PANTHER" id="PTHR43243">
    <property type="entry name" value="INNER MEMBRANE TRANSPORTER YGJI-RELATED"/>
    <property type="match status" value="1"/>
</dbReference>
<evidence type="ECO:0000256" key="5">
    <source>
        <dbReference type="ARBA" id="ARBA00023136"/>
    </source>
</evidence>
<dbReference type="GO" id="GO:0005886">
    <property type="term" value="C:plasma membrane"/>
    <property type="evidence" value="ECO:0007669"/>
    <property type="project" value="TreeGrafter"/>
</dbReference>
<evidence type="ECO:0000256" key="3">
    <source>
        <dbReference type="ARBA" id="ARBA00022692"/>
    </source>
</evidence>
<protein>
    <submittedName>
        <fullName evidence="7">Cationic amino acid transporter</fullName>
    </submittedName>
</protein>
<comment type="subcellular location">
    <subcellularLocation>
        <location evidence="1">Membrane</location>
        <topology evidence="1">Multi-pass membrane protein</topology>
    </subcellularLocation>
</comment>
<accession>A0A699ZB99</accession>
<comment type="similarity">
    <text evidence="2">Belongs to the amino acid-polyamine-organocation (APC) superfamily. Cationic amino acid transporter (CAT) (TC 2.A.3.3) family.</text>
</comment>
<feature type="transmembrane region" description="Helical" evidence="6">
    <location>
        <begin position="331"/>
        <end position="356"/>
    </location>
</feature>
<dbReference type="PANTHER" id="PTHR43243:SF41">
    <property type="entry name" value="CATIONIC AMINO ACID TRANSPORTER 7, CHLOROPLASTIC"/>
    <property type="match status" value="1"/>
</dbReference>